<dbReference type="Gene3D" id="1.10.443.10">
    <property type="entry name" value="Intergrase catalytic core"/>
    <property type="match status" value="1"/>
</dbReference>
<dbReference type="GO" id="GO:0003677">
    <property type="term" value="F:DNA binding"/>
    <property type="evidence" value="ECO:0007669"/>
    <property type="project" value="InterPro"/>
</dbReference>
<evidence type="ECO:0000256" key="1">
    <source>
        <dbReference type="ARBA" id="ARBA00023172"/>
    </source>
</evidence>
<dbReference type="InterPro" id="IPR011010">
    <property type="entry name" value="DNA_brk_join_enz"/>
</dbReference>
<dbReference type="EMBL" id="LR130759">
    <property type="protein sequence ID" value="VDM89616.1"/>
    <property type="molecule type" value="Genomic_DNA"/>
</dbReference>
<dbReference type="SUPFAM" id="SSF56349">
    <property type="entry name" value="DNA breaking-rejoining enzymes"/>
    <property type="match status" value="1"/>
</dbReference>
<organism evidence="2 3">
    <name type="scientific">Mycobacterium basiliense</name>
    <dbReference type="NCBI Taxonomy" id="2094119"/>
    <lineage>
        <taxon>Bacteria</taxon>
        <taxon>Bacillati</taxon>
        <taxon>Actinomycetota</taxon>
        <taxon>Actinomycetes</taxon>
        <taxon>Mycobacteriales</taxon>
        <taxon>Mycobacteriaceae</taxon>
        <taxon>Mycobacterium</taxon>
    </lineage>
</organism>
<gene>
    <name evidence="2" type="ORF">MB901379_03194</name>
</gene>
<dbReference type="GO" id="GO:0006310">
    <property type="term" value="P:DNA recombination"/>
    <property type="evidence" value="ECO:0007669"/>
    <property type="project" value="UniProtKB-KW"/>
</dbReference>
<evidence type="ECO:0000313" key="3">
    <source>
        <dbReference type="Proteomes" id="UP000269998"/>
    </source>
</evidence>
<keyword evidence="1" id="KW-0233">DNA recombination</keyword>
<dbReference type="RefSeq" id="WP_415823588.1">
    <property type="nucleotide sequence ID" value="NZ_CBCSKE010000018.1"/>
</dbReference>
<name>A0A3S4FP58_9MYCO</name>
<reference evidence="3" key="1">
    <citation type="submission" date="2018-02" db="EMBL/GenBank/DDBJ databases">
        <authorList>
            <person name="Seth-Smith MB H."/>
            <person name="Seth-Smith H."/>
        </authorList>
    </citation>
    <scope>NUCLEOTIDE SEQUENCE [LARGE SCALE GENOMIC DNA]</scope>
</reference>
<dbReference type="Proteomes" id="UP000269998">
    <property type="component" value="Chromosome"/>
</dbReference>
<protein>
    <submittedName>
        <fullName evidence="2">Site-specific recombinase XerD</fullName>
    </submittedName>
</protein>
<proteinExistence type="predicted"/>
<sequence length="115" mass="13253">MPVAPLLADDLREYLTNVHPFSAISTHGYTYRSNAPLFPGRRAGDHFYWAKPVVVDNLYHNYFQPACQAFGLGRVRWYDLRYTFATLALSAGEHSMQVSKWLGPQQLRTDPEHLR</sequence>
<dbReference type="InterPro" id="IPR013762">
    <property type="entry name" value="Integrase-like_cat_sf"/>
</dbReference>
<dbReference type="GO" id="GO:0015074">
    <property type="term" value="P:DNA integration"/>
    <property type="evidence" value="ECO:0007669"/>
    <property type="project" value="InterPro"/>
</dbReference>
<dbReference type="KEGG" id="mbai:MB901379_03194"/>
<dbReference type="AlphaFoldDB" id="A0A3S4FP58"/>
<evidence type="ECO:0000313" key="2">
    <source>
        <dbReference type="EMBL" id="VDM89616.1"/>
    </source>
</evidence>
<accession>A0A3S4FP58</accession>
<keyword evidence="3" id="KW-1185">Reference proteome</keyword>